<dbReference type="RefSeq" id="WP_077686741.1">
    <property type="nucleotide sequence ID" value="NZ_CP019606.1"/>
</dbReference>
<organism evidence="2 3">
    <name type="scientific">Tessaracoccus aquimaris</name>
    <dbReference type="NCBI Taxonomy" id="1332264"/>
    <lineage>
        <taxon>Bacteria</taxon>
        <taxon>Bacillati</taxon>
        <taxon>Actinomycetota</taxon>
        <taxon>Actinomycetes</taxon>
        <taxon>Propionibacteriales</taxon>
        <taxon>Propionibacteriaceae</taxon>
        <taxon>Tessaracoccus</taxon>
    </lineage>
</organism>
<dbReference type="KEGG" id="tes:BW730_13740"/>
<dbReference type="Proteomes" id="UP000188145">
    <property type="component" value="Chromosome"/>
</dbReference>
<accession>A0A1Q2CQK1</accession>
<keyword evidence="1" id="KW-0732">Signal</keyword>
<name>A0A1Q2CQK1_9ACTN</name>
<protein>
    <submittedName>
        <fullName evidence="2">Uncharacterized protein</fullName>
    </submittedName>
</protein>
<evidence type="ECO:0000313" key="2">
    <source>
        <dbReference type="EMBL" id="AQP48408.1"/>
    </source>
</evidence>
<keyword evidence="3" id="KW-1185">Reference proteome</keyword>
<gene>
    <name evidence="2" type="ORF">BW730_13740</name>
</gene>
<feature type="chain" id="PRO_5010385239" evidence="1">
    <location>
        <begin position="21"/>
        <end position="129"/>
    </location>
</feature>
<dbReference type="AlphaFoldDB" id="A0A1Q2CQK1"/>
<evidence type="ECO:0000256" key="1">
    <source>
        <dbReference type="SAM" id="SignalP"/>
    </source>
</evidence>
<dbReference type="EMBL" id="CP019606">
    <property type="protein sequence ID" value="AQP48408.1"/>
    <property type="molecule type" value="Genomic_DNA"/>
</dbReference>
<feature type="signal peptide" evidence="1">
    <location>
        <begin position="1"/>
        <end position="20"/>
    </location>
</feature>
<reference evidence="3" key="1">
    <citation type="submission" date="2017-02" db="EMBL/GenBank/DDBJ databases">
        <title>Tessaracoccus aquaemaris sp. nov., isolated from the intestine of a Korean rockfish, Sebastes schlegelii, in a marine aquaculture pond.</title>
        <authorList>
            <person name="Tak E.J."/>
            <person name="Bae J.-W."/>
        </authorList>
    </citation>
    <scope>NUCLEOTIDE SEQUENCE [LARGE SCALE GENOMIC DNA]</scope>
    <source>
        <strain evidence="3">NSG39</strain>
    </source>
</reference>
<proteinExistence type="predicted"/>
<evidence type="ECO:0000313" key="3">
    <source>
        <dbReference type="Proteomes" id="UP000188145"/>
    </source>
</evidence>
<sequence>MLSIILAFLMSLFGIGPAPVDPDPNPIPWQAQVAVGESQLFEVGTSNQSARRQMTIVTGPDEAVATVELTHGEADPGCAPGGCEEPAYITVTGVAPGETSVEVHLCFVESPGECQPLDEPVTIGIIVNE</sequence>
<dbReference type="STRING" id="1332264.BW730_13740"/>
<dbReference type="OrthoDB" id="9880062at2"/>